<dbReference type="KEGG" id="eps:L0Y14_07900"/>
<dbReference type="AlphaFoldDB" id="A0A9J7A2L6"/>
<accession>A0A9J7A2L6</accession>
<dbReference type="Proteomes" id="UP001056649">
    <property type="component" value="Chromosome"/>
</dbReference>
<proteinExistence type="predicted"/>
<keyword evidence="2" id="KW-1185">Reference proteome</keyword>
<dbReference type="EMBL" id="CP090569">
    <property type="protein sequence ID" value="USF89140.1"/>
    <property type="molecule type" value="Genomic_DNA"/>
</dbReference>
<evidence type="ECO:0000313" key="2">
    <source>
        <dbReference type="Proteomes" id="UP001056649"/>
    </source>
</evidence>
<reference evidence="1" key="1">
    <citation type="journal article" date="2022" name="Mol. Ecol. Resour.">
        <title>The complete and closed genome of the facultative generalist Candidatus Endoriftia persephone from deep-sea hydrothermal vents.</title>
        <authorList>
            <person name="de Oliveira A.L."/>
            <person name="Srivastava A."/>
            <person name="Espada-Hinojosa S."/>
            <person name="Bright M."/>
        </authorList>
    </citation>
    <scope>NUCLEOTIDE SEQUENCE</scope>
    <source>
        <strain evidence="1">Tica-EPR-9o50.N</strain>
    </source>
</reference>
<sequence length="213" mass="24445">MKELEHFIVHEYHHTPHSGLRNQTPYEKWQEGIKHSPVVPIEDLEDLNLLRGLPKRSTLQRHAGIFYEYETFRHEELADIYDYLLSVQKSGRIIIDYFVDENNAGAISVVDPRPGSNGRLINVRNKEWDIAEGRSFYDLKATRAGRKTKTNQAPLVTDEEVKVKPRGKNKKPGDDVPFLDDEPTIRATKQSFEPPSTIAPKCGRVAAPDYFTF</sequence>
<organism evidence="1 2">
    <name type="scientific">Candidatus Endoriftia persephonae</name>
    <dbReference type="NCBI Taxonomy" id="393765"/>
    <lineage>
        <taxon>Bacteria</taxon>
        <taxon>Pseudomonadati</taxon>
        <taxon>Pseudomonadota</taxon>
        <taxon>Gammaproteobacteria</taxon>
        <taxon>Chromatiales</taxon>
        <taxon>Sedimenticolaceae</taxon>
        <taxon>Candidatus Endoriftia</taxon>
    </lineage>
</organism>
<name>A0A9J7A2L6_9GAMM</name>
<protein>
    <recommendedName>
        <fullName evidence="3">Transposase</fullName>
    </recommendedName>
</protein>
<evidence type="ECO:0000313" key="1">
    <source>
        <dbReference type="EMBL" id="USF89140.1"/>
    </source>
</evidence>
<gene>
    <name evidence="1" type="ORF">L0Y14_07900</name>
</gene>
<evidence type="ECO:0008006" key="3">
    <source>
        <dbReference type="Google" id="ProtNLM"/>
    </source>
</evidence>
<dbReference type="RefSeq" id="WP_138921797.1">
    <property type="nucleotide sequence ID" value="NZ_CP090569.1"/>
</dbReference>